<evidence type="ECO:0000313" key="15">
    <source>
        <dbReference type="EMBL" id="KPL51440.1"/>
    </source>
</evidence>
<evidence type="ECO:0000256" key="6">
    <source>
        <dbReference type="ARBA" id="ARBA00022960"/>
    </source>
</evidence>
<keyword evidence="7 12" id="KW-0573">Peptidoglycan synthesis</keyword>
<comment type="function">
    <text evidence="12">Catalyzes the initial step of the lipid cycle reactions in the biosynthesis of the cell wall peptidoglycan: transfers peptidoglycan precursor phospho-MurNAc-pentapeptide from UDP-MurNAc-pentapeptide onto the lipid carrier undecaprenyl phosphate, yielding undecaprenyl-pyrophosphoryl-MurNAc-pentapeptide, known as lipid I.</text>
</comment>
<dbReference type="UniPathway" id="UPA00219"/>
<keyword evidence="9 12" id="KW-0472">Membrane</keyword>
<evidence type="ECO:0000256" key="7">
    <source>
        <dbReference type="ARBA" id="ARBA00022984"/>
    </source>
</evidence>
<keyword evidence="12 14" id="KW-0479">Metal-binding</keyword>
<keyword evidence="5 12" id="KW-0812">Transmembrane</keyword>
<feature type="transmembrane region" description="Helical" evidence="12">
    <location>
        <begin position="199"/>
        <end position="219"/>
    </location>
</feature>
<dbReference type="EC" id="2.7.8.13" evidence="12 13"/>
<comment type="catalytic activity">
    <reaction evidence="12">
        <text>UDP-N-acetyl-alpha-D-muramoyl-L-alanyl-gamma-D-glutamyl-meso-2,6-diaminopimeloyl-D-alanyl-D-alanine + di-trans,octa-cis-undecaprenyl phosphate = di-trans,octa-cis-undecaprenyl diphospho-N-acetyl-alpha-D-muramoyl-L-alanyl-D-glutamyl-meso-2,6-diaminopimeloyl-D-alanyl-D-alanine + UMP</text>
        <dbReference type="Rhea" id="RHEA:28386"/>
        <dbReference type="ChEBI" id="CHEBI:57865"/>
        <dbReference type="ChEBI" id="CHEBI:60392"/>
        <dbReference type="ChEBI" id="CHEBI:61386"/>
        <dbReference type="ChEBI" id="CHEBI:61387"/>
        <dbReference type="EC" id="2.7.8.13"/>
    </reaction>
</comment>
<comment type="cofactor">
    <cofactor evidence="12 14">
        <name>Mg(2+)</name>
        <dbReference type="ChEBI" id="CHEBI:18420"/>
    </cofactor>
</comment>
<dbReference type="Proteomes" id="UP000048984">
    <property type="component" value="Unassembled WGS sequence"/>
</dbReference>
<evidence type="ECO:0000256" key="2">
    <source>
        <dbReference type="ARBA" id="ARBA00005583"/>
    </source>
</evidence>
<dbReference type="GO" id="GO:0009252">
    <property type="term" value="P:peptidoglycan biosynthetic process"/>
    <property type="evidence" value="ECO:0007669"/>
    <property type="project" value="UniProtKB-UniRule"/>
</dbReference>
<dbReference type="PANTHER" id="PTHR22926:SF5">
    <property type="entry name" value="PHOSPHO-N-ACETYLMURAMOYL-PENTAPEPTIDE-TRANSFERASE HOMOLOG"/>
    <property type="match status" value="1"/>
</dbReference>
<feature type="transmembrane region" description="Helical" evidence="12">
    <location>
        <begin position="135"/>
        <end position="156"/>
    </location>
</feature>
<dbReference type="GO" id="GO:0008963">
    <property type="term" value="F:phospho-N-acetylmuramoyl-pentapeptide-transferase activity"/>
    <property type="evidence" value="ECO:0007669"/>
    <property type="project" value="UniProtKB-UniRule"/>
</dbReference>
<dbReference type="EMBL" id="LJYW01000001">
    <property type="protein sequence ID" value="KPL51440.1"/>
    <property type="molecule type" value="Genomic_DNA"/>
</dbReference>
<evidence type="ECO:0000256" key="10">
    <source>
        <dbReference type="ARBA" id="ARBA00023306"/>
    </source>
</evidence>
<dbReference type="GO" id="GO:0051301">
    <property type="term" value="P:cell division"/>
    <property type="evidence" value="ECO:0007669"/>
    <property type="project" value="UniProtKB-KW"/>
</dbReference>
<feature type="transmembrane region" description="Helical" evidence="12">
    <location>
        <begin position="73"/>
        <end position="90"/>
    </location>
</feature>
<evidence type="ECO:0000256" key="8">
    <source>
        <dbReference type="ARBA" id="ARBA00022989"/>
    </source>
</evidence>
<comment type="caution">
    <text evidence="15">The sequence shown here is derived from an EMBL/GenBank/DDBJ whole genome shotgun (WGS) entry which is preliminary data.</text>
</comment>
<evidence type="ECO:0000256" key="3">
    <source>
        <dbReference type="ARBA" id="ARBA00022618"/>
    </source>
</evidence>
<protein>
    <recommendedName>
        <fullName evidence="12 13">Phospho-N-acetylmuramoyl-pentapeptide-transferase</fullName>
        <ecNumber evidence="12 13">2.7.8.13</ecNumber>
    </recommendedName>
    <alternativeName>
        <fullName evidence="12">UDP-MurNAc-pentapeptide phosphotransferase</fullName>
    </alternativeName>
</protein>
<reference evidence="15 16" key="1">
    <citation type="submission" date="2015-09" db="EMBL/GenBank/DDBJ databases">
        <authorList>
            <person name="Jackson K.R."/>
            <person name="Lunt B.L."/>
            <person name="Fisher J.N.B."/>
            <person name="Gardner A.V."/>
            <person name="Bailey M.E."/>
            <person name="Deus L.M."/>
            <person name="Earl A.S."/>
            <person name="Gibby P.D."/>
            <person name="Hartmann K.A."/>
            <person name="Liu J.E."/>
            <person name="Manci A.M."/>
            <person name="Nielsen D.A."/>
            <person name="Solomon M.B."/>
            <person name="Breakwell D.P."/>
            <person name="Burnett S.H."/>
            <person name="Grose J.H."/>
        </authorList>
    </citation>
    <scope>NUCLEOTIDE SEQUENCE [LARGE SCALE GENOMIC DNA]</scope>
    <source>
        <strain evidence="15 16">16</strain>
    </source>
</reference>
<reference evidence="15 16" key="2">
    <citation type="submission" date="2015-10" db="EMBL/GenBank/DDBJ databases">
        <title>Draft Genome Sequence of Prosthecomicrobium hirschii ATCC 27832.</title>
        <authorList>
            <person name="Daniel J."/>
            <person name="Givan S.A."/>
            <person name="Brun Y.V."/>
            <person name="Brown P.J."/>
        </authorList>
    </citation>
    <scope>NUCLEOTIDE SEQUENCE [LARGE SCALE GENOMIC DNA]</scope>
    <source>
        <strain evidence="15 16">16</strain>
    </source>
</reference>
<dbReference type="InterPro" id="IPR000715">
    <property type="entry name" value="Glycosyl_transferase_4"/>
</dbReference>
<feature type="transmembrane region" description="Helical" evidence="12">
    <location>
        <begin position="168"/>
        <end position="187"/>
    </location>
</feature>
<evidence type="ECO:0000256" key="14">
    <source>
        <dbReference type="PIRSR" id="PIRSR600715-1"/>
    </source>
</evidence>
<dbReference type="GO" id="GO:0008360">
    <property type="term" value="P:regulation of cell shape"/>
    <property type="evidence" value="ECO:0007669"/>
    <property type="project" value="UniProtKB-KW"/>
</dbReference>
<evidence type="ECO:0000256" key="11">
    <source>
        <dbReference type="ARBA" id="ARBA00023316"/>
    </source>
</evidence>
<comment type="similarity">
    <text evidence="2 12">Belongs to the glycosyltransferase 4 family. MraY subfamily.</text>
</comment>
<evidence type="ECO:0000256" key="13">
    <source>
        <dbReference type="NCBIfam" id="TIGR00445"/>
    </source>
</evidence>
<dbReference type="NCBIfam" id="TIGR00445">
    <property type="entry name" value="mraY"/>
    <property type="match status" value="1"/>
</dbReference>
<evidence type="ECO:0000256" key="12">
    <source>
        <dbReference type="HAMAP-Rule" id="MF_00038"/>
    </source>
</evidence>
<dbReference type="PROSITE" id="PS01347">
    <property type="entry name" value="MRAY_1"/>
    <property type="match status" value="1"/>
</dbReference>
<keyword evidence="16" id="KW-1185">Reference proteome</keyword>
<evidence type="ECO:0000256" key="4">
    <source>
        <dbReference type="ARBA" id="ARBA00022679"/>
    </source>
</evidence>
<keyword evidence="8 12" id="KW-1133">Transmembrane helix</keyword>
<keyword evidence="12" id="KW-1003">Cell membrane</keyword>
<evidence type="ECO:0000313" key="16">
    <source>
        <dbReference type="Proteomes" id="UP000048984"/>
    </source>
</evidence>
<dbReference type="AlphaFoldDB" id="A0A0P6VHC9"/>
<dbReference type="InterPro" id="IPR018480">
    <property type="entry name" value="PNAcMuramoyl-5peptid_Trfase_CS"/>
</dbReference>
<comment type="subcellular location">
    <subcellularLocation>
        <location evidence="12">Cell membrane</location>
        <topology evidence="12">Multi-pass membrane protein</topology>
    </subcellularLocation>
    <subcellularLocation>
        <location evidence="1">Membrane</location>
        <topology evidence="1">Multi-pass membrane protein</topology>
    </subcellularLocation>
</comment>
<dbReference type="InterPro" id="IPR003524">
    <property type="entry name" value="PNAcMuramoyl-5peptid_Trfase"/>
</dbReference>
<dbReference type="CDD" id="cd06852">
    <property type="entry name" value="GT_MraY"/>
    <property type="match status" value="1"/>
</dbReference>
<feature type="transmembrane region" description="Helical" evidence="12">
    <location>
        <begin position="288"/>
        <end position="311"/>
    </location>
</feature>
<dbReference type="RefSeq" id="WP_054357602.1">
    <property type="nucleotide sequence ID" value="NZ_JAPCYQ010000001.1"/>
</dbReference>
<sequence>MLYLLGEFSDKLAALNVFRYITFRTGGAILTALMFVFLFGPAIINTLRVKQGKGQPIRADGPQSHLLKKGTPTMGGLMILSGVIFSTLLWVNLTNIYIWVVLIVMVGFGMIGFFDDFLKVTKQSHKGFSAWQRMGLEILISGVAVWTIMSAGKIPYATSLTFPFFKDALINLGWFFIPFGAVVIVGAGNAVNLTDGLDGLAIVPVMIAAGSFGIIAYATGNAVFADYLNINHTPGTGELAVVLGAVIGAGLGFLWFNAPPAAIFMGDTGSLALGGLLGTVAVATKHEIVLAIVGGIFVMEALSVIIQVTSFKLTGKRVFKMAPIHHHFEQLGWKEPQVVIRFWVIAFVLALIGLSTLKLR</sequence>
<dbReference type="Pfam" id="PF00953">
    <property type="entry name" value="Glycos_transf_4"/>
    <property type="match status" value="1"/>
</dbReference>
<feature type="transmembrane region" description="Helical" evidence="12">
    <location>
        <begin position="263"/>
        <end position="282"/>
    </location>
</feature>
<dbReference type="STRING" id="665126.ABB55_03690"/>
<keyword evidence="11 12" id="KW-0961">Cell wall biogenesis/degradation</keyword>
<feature type="binding site" evidence="14">
    <location>
        <position position="192"/>
    </location>
    <ligand>
        <name>Mg(2+)</name>
        <dbReference type="ChEBI" id="CHEBI:18420"/>
    </ligand>
</feature>
<gene>
    <name evidence="12 15" type="primary">mraY</name>
    <name evidence="15" type="ORF">ABB55_03690</name>
</gene>
<feature type="transmembrane region" description="Helical" evidence="12">
    <location>
        <begin position="96"/>
        <end position="114"/>
    </location>
</feature>
<feature type="binding site" evidence="14">
    <location>
        <position position="267"/>
    </location>
    <ligand>
        <name>Mg(2+)</name>
        <dbReference type="ChEBI" id="CHEBI:18420"/>
    </ligand>
</feature>
<proteinExistence type="inferred from homology"/>
<evidence type="ECO:0000256" key="5">
    <source>
        <dbReference type="ARBA" id="ARBA00022692"/>
    </source>
</evidence>
<keyword evidence="12 14" id="KW-0460">Magnesium</keyword>
<feature type="transmembrane region" description="Helical" evidence="12">
    <location>
        <begin position="239"/>
        <end position="256"/>
    </location>
</feature>
<evidence type="ECO:0000256" key="9">
    <source>
        <dbReference type="ARBA" id="ARBA00023136"/>
    </source>
</evidence>
<keyword evidence="4 12" id="KW-0808">Transferase</keyword>
<feature type="transmembrane region" description="Helical" evidence="12">
    <location>
        <begin position="20"/>
        <end position="44"/>
    </location>
</feature>
<accession>A0A0P6VHC9</accession>
<dbReference type="OrthoDB" id="9805475at2"/>
<dbReference type="PROSITE" id="PS01348">
    <property type="entry name" value="MRAY_2"/>
    <property type="match status" value="1"/>
</dbReference>
<dbReference type="GO" id="GO:0051992">
    <property type="term" value="F:UDP-N-acetylmuramoyl-L-alanyl-D-glutamyl-meso-2,6-diaminopimelyl-D-alanyl-D-alanine:undecaprenyl-phosphate transferase activity"/>
    <property type="evidence" value="ECO:0007669"/>
    <property type="project" value="RHEA"/>
</dbReference>
<evidence type="ECO:0000256" key="1">
    <source>
        <dbReference type="ARBA" id="ARBA00004141"/>
    </source>
</evidence>
<dbReference type="Pfam" id="PF10555">
    <property type="entry name" value="MraY_sig1"/>
    <property type="match status" value="1"/>
</dbReference>
<dbReference type="GO" id="GO:0005886">
    <property type="term" value="C:plasma membrane"/>
    <property type="evidence" value="ECO:0007669"/>
    <property type="project" value="UniProtKB-SubCell"/>
</dbReference>
<comment type="pathway">
    <text evidence="12">Cell wall biogenesis; peptidoglycan biosynthesis.</text>
</comment>
<dbReference type="GO" id="GO:0071555">
    <property type="term" value="P:cell wall organization"/>
    <property type="evidence" value="ECO:0007669"/>
    <property type="project" value="UniProtKB-KW"/>
</dbReference>
<organism evidence="15 16">
    <name type="scientific">Prosthecodimorpha hirschii</name>
    <dbReference type="NCBI Taxonomy" id="665126"/>
    <lineage>
        <taxon>Bacteria</taxon>
        <taxon>Pseudomonadati</taxon>
        <taxon>Pseudomonadota</taxon>
        <taxon>Alphaproteobacteria</taxon>
        <taxon>Hyphomicrobiales</taxon>
        <taxon>Ancalomicrobiaceae</taxon>
        <taxon>Prosthecodimorpha</taxon>
    </lineage>
</organism>
<name>A0A0P6VHC9_9HYPH</name>
<feature type="transmembrane region" description="Helical" evidence="12">
    <location>
        <begin position="338"/>
        <end position="357"/>
    </location>
</feature>
<dbReference type="HAMAP" id="MF_00038">
    <property type="entry name" value="MraY"/>
    <property type="match status" value="1"/>
</dbReference>
<keyword evidence="10 12" id="KW-0131">Cell cycle</keyword>
<dbReference type="GO" id="GO:0046872">
    <property type="term" value="F:metal ion binding"/>
    <property type="evidence" value="ECO:0007669"/>
    <property type="project" value="UniProtKB-KW"/>
</dbReference>
<keyword evidence="6 12" id="KW-0133">Cell shape</keyword>
<dbReference type="PANTHER" id="PTHR22926">
    <property type="entry name" value="PHOSPHO-N-ACETYLMURAMOYL-PENTAPEPTIDE-TRANSFERASE"/>
    <property type="match status" value="1"/>
</dbReference>
<keyword evidence="3 12" id="KW-0132">Cell division</keyword>